<dbReference type="OrthoDB" id="115213at2"/>
<dbReference type="AlphaFoldDB" id="A0A1M5MQP0"/>
<gene>
    <name evidence="2" type="ORF">SAMN04488109_1886</name>
</gene>
<keyword evidence="3" id="KW-1185">Reference proteome</keyword>
<dbReference type="RefSeq" id="WP_073133071.1">
    <property type="nucleotide sequence ID" value="NZ_FQWQ01000001.1"/>
</dbReference>
<evidence type="ECO:0000313" key="2">
    <source>
        <dbReference type="EMBL" id="SHG79740.1"/>
    </source>
</evidence>
<sequence length="125" mass="14326">MATAKNKFETVEDYISSFPAEVQKILRLVQKTIQKAVPDAEELISYQIPAFKRNGVWIFYYSAYANHYSLSCPPPFTVFEKYKDELSAFEVSKSAIKFPYQKPVPTKLIAEMAKFRSGSKVQTPK</sequence>
<feature type="domain" description="YdhG-like" evidence="1">
    <location>
        <begin position="23"/>
        <end position="115"/>
    </location>
</feature>
<accession>A0A1M5MQP0</accession>
<dbReference type="Proteomes" id="UP000184212">
    <property type="component" value="Unassembled WGS sequence"/>
</dbReference>
<dbReference type="Pfam" id="PF08818">
    <property type="entry name" value="DUF1801"/>
    <property type="match status" value="1"/>
</dbReference>
<evidence type="ECO:0000259" key="1">
    <source>
        <dbReference type="Pfam" id="PF08818"/>
    </source>
</evidence>
<dbReference type="STRING" id="947013.SAMN04488109_1886"/>
<dbReference type="Gene3D" id="3.90.1150.200">
    <property type="match status" value="1"/>
</dbReference>
<organism evidence="2 3">
    <name type="scientific">Chryseolinea serpens</name>
    <dbReference type="NCBI Taxonomy" id="947013"/>
    <lineage>
        <taxon>Bacteria</taxon>
        <taxon>Pseudomonadati</taxon>
        <taxon>Bacteroidota</taxon>
        <taxon>Cytophagia</taxon>
        <taxon>Cytophagales</taxon>
        <taxon>Fulvivirgaceae</taxon>
        <taxon>Chryseolinea</taxon>
    </lineage>
</organism>
<dbReference type="EMBL" id="FQWQ01000001">
    <property type="protein sequence ID" value="SHG79740.1"/>
    <property type="molecule type" value="Genomic_DNA"/>
</dbReference>
<reference evidence="2 3" key="1">
    <citation type="submission" date="2016-11" db="EMBL/GenBank/DDBJ databases">
        <authorList>
            <person name="Jaros S."/>
            <person name="Januszkiewicz K."/>
            <person name="Wedrychowicz H."/>
        </authorList>
    </citation>
    <scope>NUCLEOTIDE SEQUENCE [LARGE SCALE GENOMIC DNA]</scope>
    <source>
        <strain evidence="2 3">DSM 24574</strain>
    </source>
</reference>
<dbReference type="InterPro" id="IPR014922">
    <property type="entry name" value="YdhG-like"/>
</dbReference>
<proteinExistence type="predicted"/>
<evidence type="ECO:0000313" key="3">
    <source>
        <dbReference type="Proteomes" id="UP000184212"/>
    </source>
</evidence>
<protein>
    <submittedName>
        <fullName evidence="2">Uncharacterized conserved protein YdhG, YjbR/CyaY-like superfamily, DUF1801 family</fullName>
    </submittedName>
</protein>
<name>A0A1M5MQP0_9BACT</name>
<dbReference type="SUPFAM" id="SSF159888">
    <property type="entry name" value="YdhG-like"/>
    <property type="match status" value="1"/>
</dbReference>